<dbReference type="Gene3D" id="3.90.1590.10">
    <property type="entry name" value="glutathione-dependent formaldehyde- activating enzyme (gfa)"/>
    <property type="match status" value="1"/>
</dbReference>
<evidence type="ECO:0000313" key="7">
    <source>
        <dbReference type="Proteomes" id="UP000282800"/>
    </source>
</evidence>
<sequence length="157" mass="16998">MNENKKISAECACGQLSLEIETAPVAQLACHCSDCRKATGLPYVEIAFFEPSGCKSHGQSNKLTMKGGSGIDKTYYSCRECGSTLYATVGALNGAWAVIPSRLSPFVLEPHLHIWTSEKADGVEIPLSATQTLKGVPESVRDLFISTFFGKRLQPKQ</sequence>
<dbReference type="OrthoDB" id="4188830at2"/>
<keyword evidence="2" id="KW-0479">Metal-binding</keyword>
<reference evidence="6 7" key="1">
    <citation type="submission" date="2019-01" db="EMBL/GenBank/DDBJ databases">
        <title>High-quality draft genome of. Pseudomonas songnenensis str. L103, a full-fledged denitrifier isolated from 100 meters deep aquifer in a heavily nitrogen fertilized agricultural area.</title>
        <authorList>
            <person name="Liu M."/>
            <person name="Liu B."/>
        </authorList>
    </citation>
    <scope>NUCLEOTIDE SEQUENCE [LARGE SCALE GENOMIC DNA]</scope>
    <source>
        <strain evidence="6 7">L103</strain>
    </source>
</reference>
<feature type="domain" description="CENP-V/GFA" evidence="5">
    <location>
        <begin position="7"/>
        <end position="116"/>
    </location>
</feature>
<dbReference type="SUPFAM" id="SSF51316">
    <property type="entry name" value="Mss4-like"/>
    <property type="match status" value="1"/>
</dbReference>
<protein>
    <recommendedName>
        <fullName evidence="5">CENP-V/GFA domain-containing protein</fullName>
    </recommendedName>
</protein>
<dbReference type="AlphaFoldDB" id="A0A482TWR7"/>
<dbReference type="PANTHER" id="PTHR33337">
    <property type="entry name" value="GFA DOMAIN-CONTAINING PROTEIN"/>
    <property type="match status" value="1"/>
</dbReference>
<evidence type="ECO:0000313" key="6">
    <source>
        <dbReference type="EMBL" id="RYJ58366.1"/>
    </source>
</evidence>
<dbReference type="PANTHER" id="PTHR33337:SF40">
    <property type="entry name" value="CENP-V_GFA DOMAIN-CONTAINING PROTEIN-RELATED"/>
    <property type="match status" value="1"/>
</dbReference>
<dbReference type="EMBL" id="RWYU02000014">
    <property type="protein sequence ID" value="RYJ58366.1"/>
    <property type="molecule type" value="Genomic_DNA"/>
</dbReference>
<organism evidence="6 7">
    <name type="scientific">Pseudomonas songnenensis</name>
    <dbReference type="NCBI Taxonomy" id="1176259"/>
    <lineage>
        <taxon>Bacteria</taxon>
        <taxon>Pseudomonadati</taxon>
        <taxon>Pseudomonadota</taxon>
        <taxon>Gammaproteobacteria</taxon>
        <taxon>Pseudomonadales</taxon>
        <taxon>Pseudomonadaceae</taxon>
        <taxon>Pseudomonas</taxon>
    </lineage>
</organism>
<dbReference type="PROSITE" id="PS51891">
    <property type="entry name" value="CENP_V_GFA"/>
    <property type="match status" value="1"/>
</dbReference>
<comment type="caution">
    <text evidence="6">The sequence shown here is derived from an EMBL/GenBank/DDBJ whole genome shotgun (WGS) entry which is preliminary data.</text>
</comment>
<keyword evidence="4" id="KW-0456">Lyase</keyword>
<evidence type="ECO:0000256" key="3">
    <source>
        <dbReference type="ARBA" id="ARBA00022833"/>
    </source>
</evidence>
<evidence type="ECO:0000259" key="5">
    <source>
        <dbReference type="PROSITE" id="PS51891"/>
    </source>
</evidence>
<keyword evidence="3" id="KW-0862">Zinc</keyword>
<dbReference type="GO" id="GO:0016846">
    <property type="term" value="F:carbon-sulfur lyase activity"/>
    <property type="evidence" value="ECO:0007669"/>
    <property type="project" value="InterPro"/>
</dbReference>
<dbReference type="Proteomes" id="UP000282800">
    <property type="component" value="Unassembled WGS sequence"/>
</dbReference>
<accession>A0A482TWR7</accession>
<evidence type="ECO:0000256" key="2">
    <source>
        <dbReference type="ARBA" id="ARBA00022723"/>
    </source>
</evidence>
<dbReference type="InterPro" id="IPR006913">
    <property type="entry name" value="CENP-V/GFA"/>
</dbReference>
<name>A0A482TWR7_9PSED</name>
<comment type="similarity">
    <text evidence="1">Belongs to the Gfa family.</text>
</comment>
<dbReference type="RefSeq" id="WP_125898756.1">
    <property type="nucleotide sequence ID" value="NZ_RWYU02000014.1"/>
</dbReference>
<dbReference type="Pfam" id="PF04828">
    <property type="entry name" value="GFA"/>
    <property type="match status" value="1"/>
</dbReference>
<proteinExistence type="inferred from homology"/>
<evidence type="ECO:0000256" key="1">
    <source>
        <dbReference type="ARBA" id="ARBA00005495"/>
    </source>
</evidence>
<evidence type="ECO:0000256" key="4">
    <source>
        <dbReference type="ARBA" id="ARBA00023239"/>
    </source>
</evidence>
<gene>
    <name evidence="6" type="ORF">EJA06_022475</name>
</gene>
<dbReference type="GO" id="GO:0046872">
    <property type="term" value="F:metal ion binding"/>
    <property type="evidence" value="ECO:0007669"/>
    <property type="project" value="UniProtKB-KW"/>
</dbReference>
<dbReference type="InterPro" id="IPR011057">
    <property type="entry name" value="Mss4-like_sf"/>
</dbReference>